<evidence type="ECO:0000313" key="2">
    <source>
        <dbReference type="EMBL" id="JAD76831.1"/>
    </source>
</evidence>
<evidence type="ECO:0000256" key="1">
    <source>
        <dbReference type="SAM" id="Phobius"/>
    </source>
</evidence>
<reference evidence="2" key="2">
    <citation type="journal article" date="2015" name="Data Brief">
        <title>Shoot transcriptome of the giant reed, Arundo donax.</title>
        <authorList>
            <person name="Barrero R.A."/>
            <person name="Guerrero F.D."/>
            <person name="Moolhuijzen P."/>
            <person name="Goolsby J.A."/>
            <person name="Tidwell J."/>
            <person name="Bellgard S.E."/>
            <person name="Bellgard M.I."/>
        </authorList>
    </citation>
    <scope>NUCLEOTIDE SEQUENCE</scope>
    <source>
        <tissue evidence="2">Shoot tissue taken approximately 20 cm above the soil surface</tissue>
    </source>
</reference>
<name>A0A0A9CMJ9_ARUDO</name>
<proteinExistence type="predicted"/>
<dbReference type="AlphaFoldDB" id="A0A0A9CMJ9"/>
<sequence length="78" mass="8192">MVPCSTRPVTTVPRPWIEKTSSIGIKKGLSSCLTGSGMYSSTASISFIIAFFPISSLVPCKADKADPRMIGISSPGNL</sequence>
<keyword evidence="1" id="KW-1133">Transmembrane helix</keyword>
<reference evidence="2" key="1">
    <citation type="submission" date="2014-09" db="EMBL/GenBank/DDBJ databases">
        <authorList>
            <person name="Magalhaes I.L.F."/>
            <person name="Oliveira U."/>
            <person name="Santos F.R."/>
            <person name="Vidigal T.H.D.A."/>
            <person name="Brescovit A.D."/>
            <person name="Santos A.J."/>
        </authorList>
    </citation>
    <scope>NUCLEOTIDE SEQUENCE</scope>
    <source>
        <tissue evidence="2">Shoot tissue taken approximately 20 cm above the soil surface</tissue>
    </source>
</reference>
<keyword evidence="1" id="KW-0812">Transmembrane</keyword>
<organism evidence="2">
    <name type="scientific">Arundo donax</name>
    <name type="common">Giant reed</name>
    <name type="synonym">Donax arundinaceus</name>
    <dbReference type="NCBI Taxonomy" id="35708"/>
    <lineage>
        <taxon>Eukaryota</taxon>
        <taxon>Viridiplantae</taxon>
        <taxon>Streptophyta</taxon>
        <taxon>Embryophyta</taxon>
        <taxon>Tracheophyta</taxon>
        <taxon>Spermatophyta</taxon>
        <taxon>Magnoliopsida</taxon>
        <taxon>Liliopsida</taxon>
        <taxon>Poales</taxon>
        <taxon>Poaceae</taxon>
        <taxon>PACMAD clade</taxon>
        <taxon>Arundinoideae</taxon>
        <taxon>Arundineae</taxon>
        <taxon>Arundo</taxon>
    </lineage>
</organism>
<feature type="transmembrane region" description="Helical" evidence="1">
    <location>
        <begin position="38"/>
        <end position="60"/>
    </location>
</feature>
<keyword evidence="1" id="KW-0472">Membrane</keyword>
<dbReference type="EMBL" id="GBRH01221064">
    <property type="protein sequence ID" value="JAD76831.1"/>
    <property type="molecule type" value="Transcribed_RNA"/>
</dbReference>
<accession>A0A0A9CMJ9</accession>
<protein>
    <submittedName>
        <fullName evidence="2">Uncharacterized protein</fullName>
    </submittedName>
</protein>